<organism evidence="2 3">
    <name type="scientific">Datura stramonium</name>
    <name type="common">Jimsonweed</name>
    <name type="synonym">Common thornapple</name>
    <dbReference type="NCBI Taxonomy" id="4076"/>
    <lineage>
        <taxon>Eukaryota</taxon>
        <taxon>Viridiplantae</taxon>
        <taxon>Streptophyta</taxon>
        <taxon>Embryophyta</taxon>
        <taxon>Tracheophyta</taxon>
        <taxon>Spermatophyta</taxon>
        <taxon>Magnoliopsida</taxon>
        <taxon>eudicotyledons</taxon>
        <taxon>Gunneridae</taxon>
        <taxon>Pentapetalae</taxon>
        <taxon>asterids</taxon>
        <taxon>lamiids</taxon>
        <taxon>Solanales</taxon>
        <taxon>Solanaceae</taxon>
        <taxon>Solanoideae</taxon>
        <taxon>Datureae</taxon>
        <taxon>Datura</taxon>
    </lineage>
</organism>
<dbReference type="Gene3D" id="3.30.559.10">
    <property type="entry name" value="Chloramphenicol acetyltransferase-like domain"/>
    <property type="match status" value="2"/>
</dbReference>
<sequence>MKHGVLAVQVTQLKCGGIILGCTFDHRVADAYSANSFLVSWSELARSEPLSQLPSFRRSSFFLRCSGYYDDSIDGLYVSMSTLPPTKPETLNPNDQVVSRIYYVTGDKIEHLQSLASCCDQKGTKSQRSKLESFSAFLWKSIACAINKF</sequence>
<comment type="caution">
    <text evidence="2">The sequence shown here is derived from an EMBL/GenBank/DDBJ whole genome shotgun (WGS) entry which is preliminary data.</text>
</comment>
<dbReference type="PANTHER" id="PTHR31642:SF296">
    <property type="entry name" value="SHIKIMATE O-HYDROXYCINNAMOYLTRANSFERASE-LIKE"/>
    <property type="match status" value="1"/>
</dbReference>
<dbReference type="InterPro" id="IPR050317">
    <property type="entry name" value="Plant_Fungal_Acyltransferase"/>
</dbReference>
<reference evidence="2 3" key="1">
    <citation type="journal article" date="2021" name="BMC Genomics">
        <title>Datura genome reveals duplications of psychoactive alkaloid biosynthetic genes and high mutation rate following tissue culture.</title>
        <authorList>
            <person name="Rajewski A."/>
            <person name="Carter-House D."/>
            <person name="Stajich J."/>
            <person name="Litt A."/>
        </authorList>
    </citation>
    <scope>NUCLEOTIDE SEQUENCE [LARGE SCALE GENOMIC DNA]</scope>
    <source>
        <strain evidence="2">AR-01</strain>
    </source>
</reference>
<protein>
    <submittedName>
        <fullName evidence="2">Uncharacterized protein</fullName>
    </submittedName>
</protein>
<proteinExistence type="inferred from homology"/>
<dbReference type="Proteomes" id="UP000823775">
    <property type="component" value="Unassembled WGS sequence"/>
</dbReference>
<keyword evidence="3" id="KW-1185">Reference proteome</keyword>
<evidence type="ECO:0000256" key="1">
    <source>
        <dbReference type="ARBA" id="ARBA00009861"/>
    </source>
</evidence>
<dbReference type="PANTHER" id="PTHR31642">
    <property type="entry name" value="TRICHOTHECENE 3-O-ACETYLTRANSFERASE"/>
    <property type="match status" value="1"/>
</dbReference>
<accession>A0ABS8RW26</accession>
<dbReference type="EMBL" id="JACEIK010000151">
    <property type="protein sequence ID" value="MCD7451015.1"/>
    <property type="molecule type" value="Genomic_DNA"/>
</dbReference>
<comment type="similarity">
    <text evidence="1">Belongs to the plant acyltransferase family.</text>
</comment>
<dbReference type="Pfam" id="PF02458">
    <property type="entry name" value="Transferase"/>
    <property type="match status" value="1"/>
</dbReference>
<evidence type="ECO:0000313" key="3">
    <source>
        <dbReference type="Proteomes" id="UP000823775"/>
    </source>
</evidence>
<gene>
    <name evidence="2" type="ORF">HAX54_009379</name>
</gene>
<evidence type="ECO:0000313" key="2">
    <source>
        <dbReference type="EMBL" id="MCD7451015.1"/>
    </source>
</evidence>
<name>A0ABS8RW26_DATST</name>
<dbReference type="InterPro" id="IPR023213">
    <property type="entry name" value="CAT-like_dom_sf"/>
</dbReference>